<dbReference type="OrthoDB" id="45365at2759"/>
<proteinExistence type="predicted"/>
<dbReference type="SMART" id="SM00612">
    <property type="entry name" value="Kelch"/>
    <property type="match status" value="2"/>
</dbReference>
<dbReference type="InterPro" id="IPR006652">
    <property type="entry name" value="Kelch_1"/>
</dbReference>
<evidence type="ECO:0000313" key="2">
    <source>
        <dbReference type="Proteomes" id="UP001141552"/>
    </source>
</evidence>
<dbReference type="PANTHER" id="PTHR47365">
    <property type="entry name" value="PLANT PROTEIN, PUTATIVE-RELATED"/>
    <property type="match status" value="1"/>
</dbReference>
<comment type="caution">
    <text evidence="1">The sequence shown here is derived from an EMBL/GenBank/DDBJ whole genome shotgun (WGS) entry which is preliminary data.</text>
</comment>
<dbReference type="Gene3D" id="2.120.10.80">
    <property type="entry name" value="Kelch-type beta propeller"/>
    <property type="match status" value="2"/>
</dbReference>
<dbReference type="SUPFAM" id="SSF117281">
    <property type="entry name" value="Kelch motif"/>
    <property type="match status" value="1"/>
</dbReference>
<reference evidence="1" key="2">
    <citation type="journal article" date="2023" name="Plants (Basel)">
        <title>Annotation of the Turnera subulata (Passifloraceae) Draft Genome Reveals the S-Locus Evolved after the Divergence of Turneroideae from Passifloroideae in a Stepwise Manner.</title>
        <authorList>
            <person name="Henning P.M."/>
            <person name="Roalson E.H."/>
            <person name="Mir W."/>
            <person name="McCubbin A.G."/>
            <person name="Shore J.S."/>
        </authorList>
    </citation>
    <scope>NUCLEOTIDE SEQUENCE</scope>
    <source>
        <strain evidence="1">F60SS</strain>
    </source>
</reference>
<dbReference type="EMBL" id="JAKUCV010002545">
    <property type="protein sequence ID" value="KAJ4842231.1"/>
    <property type="molecule type" value="Genomic_DNA"/>
</dbReference>
<gene>
    <name evidence="1" type="ORF">Tsubulata_030629</name>
</gene>
<organism evidence="1 2">
    <name type="scientific">Turnera subulata</name>
    <dbReference type="NCBI Taxonomy" id="218843"/>
    <lineage>
        <taxon>Eukaryota</taxon>
        <taxon>Viridiplantae</taxon>
        <taxon>Streptophyta</taxon>
        <taxon>Embryophyta</taxon>
        <taxon>Tracheophyta</taxon>
        <taxon>Spermatophyta</taxon>
        <taxon>Magnoliopsida</taxon>
        <taxon>eudicotyledons</taxon>
        <taxon>Gunneridae</taxon>
        <taxon>Pentapetalae</taxon>
        <taxon>rosids</taxon>
        <taxon>fabids</taxon>
        <taxon>Malpighiales</taxon>
        <taxon>Passifloraceae</taxon>
        <taxon>Turnera</taxon>
    </lineage>
</organism>
<keyword evidence="2" id="KW-1185">Reference proteome</keyword>
<name>A0A9Q0G2Z6_9ROSI</name>
<dbReference type="AlphaFoldDB" id="A0A9Q0G2Z6"/>
<evidence type="ECO:0000313" key="1">
    <source>
        <dbReference type="EMBL" id="KAJ4842231.1"/>
    </source>
</evidence>
<dbReference type="Pfam" id="PF01344">
    <property type="entry name" value="Kelch_1"/>
    <property type="match status" value="1"/>
</dbReference>
<evidence type="ECO:0008006" key="3">
    <source>
        <dbReference type="Google" id="ProtNLM"/>
    </source>
</evidence>
<sequence length="370" mass="41246">MGSLSPPQPSNTNPLANYRIYAPFCCRDPWSSTTMPNWIECYNPLDNSWHQVTTIPVPIEKHVLKGFSMASIGDDSLYIIGGRLCRKSLGHDQDDTVEKDVEVVRAVLRYDIRTDEWIECAPLGMPRFDFACTVCEGKIYVAGGISTLACQRGISSAEVYDPALDEWKALPNMSSMKYKCVGVTWQGKVHVVGGFAEREESLTAMPQNTYARSSAEVYDSERNKWDTMVGMWQLDVPPNQIVAINGNLFSSGDCLNVWKGHIEAYDGKLNIWNVVEGSQFQTLFSPRSVSGAKGANWPPSQRLYLSMAPIESHLYFLAGYRMPGEISKAMSVVHVFDTSASEDSWKSLEPMEEEGVKELSSHCCAVRHAT</sequence>
<dbReference type="PANTHER" id="PTHR47365:SF2">
    <property type="entry name" value="KELCH-LIKE PROTEIN 23"/>
    <property type="match status" value="1"/>
</dbReference>
<reference evidence="1" key="1">
    <citation type="submission" date="2022-02" db="EMBL/GenBank/DDBJ databases">
        <authorList>
            <person name="Henning P.M."/>
            <person name="McCubbin A.G."/>
            <person name="Shore J.S."/>
        </authorList>
    </citation>
    <scope>NUCLEOTIDE SEQUENCE</scope>
    <source>
        <strain evidence="1">F60SS</strain>
        <tissue evidence="1">Leaves</tissue>
    </source>
</reference>
<accession>A0A9Q0G2Z6</accession>
<protein>
    <recommendedName>
        <fullName evidence="3">F-box domain-containing protein</fullName>
    </recommendedName>
</protein>
<dbReference type="Proteomes" id="UP001141552">
    <property type="component" value="Unassembled WGS sequence"/>
</dbReference>
<dbReference type="InterPro" id="IPR015915">
    <property type="entry name" value="Kelch-typ_b-propeller"/>
</dbReference>